<dbReference type="EMBL" id="CAXLJM020000124">
    <property type="protein sequence ID" value="CAL8138822.1"/>
    <property type="molecule type" value="Genomic_DNA"/>
</dbReference>
<name>A0ABP1RY59_9HEXA</name>
<dbReference type="InterPro" id="IPR036047">
    <property type="entry name" value="F-box-like_dom_sf"/>
</dbReference>
<accession>A0ABP1RY59</accession>
<proteinExistence type="predicted"/>
<organism evidence="1 2">
    <name type="scientific">Orchesella dallaii</name>
    <dbReference type="NCBI Taxonomy" id="48710"/>
    <lineage>
        <taxon>Eukaryota</taxon>
        <taxon>Metazoa</taxon>
        <taxon>Ecdysozoa</taxon>
        <taxon>Arthropoda</taxon>
        <taxon>Hexapoda</taxon>
        <taxon>Collembola</taxon>
        <taxon>Entomobryomorpha</taxon>
        <taxon>Entomobryoidea</taxon>
        <taxon>Orchesellidae</taxon>
        <taxon>Orchesellinae</taxon>
        <taxon>Orchesella</taxon>
    </lineage>
</organism>
<protein>
    <recommendedName>
        <fullName evidence="3">F-box domain-containing protein</fullName>
    </recommendedName>
</protein>
<keyword evidence="2" id="KW-1185">Reference proteome</keyword>
<comment type="caution">
    <text evidence="1">The sequence shown here is derived from an EMBL/GenBank/DDBJ whole genome shotgun (WGS) entry which is preliminary data.</text>
</comment>
<evidence type="ECO:0000313" key="1">
    <source>
        <dbReference type="EMBL" id="CAL8138822.1"/>
    </source>
</evidence>
<dbReference type="Proteomes" id="UP001642540">
    <property type="component" value="Unassembled WGS sequence"/>
</dbReference>
<dbReference type="SUPFAM" id="SSF52047">
    <property type="entry name" value="RNI-like"/>
    <property type="match status" value="1"/>
</dbReference>
<reference evidence="1 2" key="1">
    <citation type="submission" date="2024-08" db="EMBL/GenBank/DDBJ databases">
        <authorList>
            <person name="Cucini C."/>
            <person name="Frati F."/>
        </authorList>
    </citation>
    <scope>NUCLEOTIDE SEQUENCE [LARGE SCALE GENOMIC DNA]</scope>
</reference>
<dbReference type="Gene3D" id="3.80.10.10">
    <property type="entry name" value="Ribonuclease Inhibitor"/>
    <property type="match status" value="1"/>
</dbReference>
<sequence length="429" mass="50168">MAEPVDNICDLPPEMQEEILSKLEDANDFHSVINTCPLWHDIMEHRKAEMLFAQILPILLEEEPYPLNNMLVLRQVCKEWKRETDRQLVLNHDKFDREPYHLLQAGQIQRFLTHVSTLPDEVNPILENCITLSINNFDNVDPRVQLIHRYGTYIRTIKMEVLIGNYPLNELQSVLSSMPNLECLILTIHVQNWIFRDEAFALPPLPLLKRLCIYTENTNPWRRPKHYHTQEFFISFVRAYGQQLESILCSPLLFRIEAILDQLPNLTSLEIEECPVTTVTREVLHTLSQAHWELERLRIHNPYTVLSSDALMEMLNEFSRTLTSLDLSLELLDDIDPSDLAEFPCLEMVNLRVSLTFDEFEEEMTDRLKSFSVVCPSLKKLEITTHGMKMNGGVVELLQFAQMKVVFQRLQKFTHTYSRPQAVGLRRSR</sequence>
<dbReference type="InterPro" id="IPR032675">
    <property type="entry name" value="LRR_dom_sf"/>
</dbReference>
<evidence type="ECO:0000313" key="2">
    <source>
        <dbReference type="Proteomes" id="UP001642540"/>
    </source>
</evidence>
<gene>
    <name evidence="1" type="ORF">ODALV1_LOCUS27549</name>
</gene>
<dbReference type="SUPFAM" id="SSF81383">
    <property type="entry name" value="F-box domain"/>
    <property type="match status" value="1"/>
</dbReference>
<evidence type="ECO:0008006" key="3">
    <source>
        <dbReference type="Google" id="ProtNLM"/>
    </source>
</evidence>